<name>A0A379VIR3_SALET</name>
<gene>
    <name evidence="1" type="ORF">NCTC8256_00120</name>
</gene>
<dbReference type="EMBL" id="UGXR01000001">
    <property type="protein sequence ID" value="SUH06281.1"/>
    <property type="molecule type" value="Genomic_DNA"/>
</dbReference>
<organism evidence="1 2">
    <name type="scientific">Salmonella enterica I</name>
    <dbReference type="NCBI Taxonomy" id="59201"/>
    <lineage>
        <taxon>Bacteria</taxon>
        <taxon>Pseudomonadati</taxon>
        <taxon>Pseudomonadota</taxon>
        <taxon>Gammaproteobacteria</taxon>
        <taxon>Enterobacterales</taxon>
        <taxon>Enterobacteriaceae</taxon>
        <taxon>Salmonella</taxon>
    </lineage>
</organism>
<dbReference type="AlphaFoldDB" id="A0A379VIR3"/>
<protein>
    <submittedName>
        <fullName evidence="1">Uncharacterized protein</fullName>
    </submittedName>
</protein>
<dbReference type="Proteomes" id="UP000254346">
    <property type="component" value="Unassembled WGS sequence"/>
</dbReference>
<accession>A0A379VIR3</accession>
<sequence length="67" mass="7669">MGFWDTAGRLVLSAAKEGLNTVRDMKETHDQLEGKSSSQLEQIADSRRVGEIERRLARKILRDRGER</sequence>
<proteinExistence type="predicted"/>
<evidence type="ECO:0000313" key="1">
    <source>
        <dbReference type="EMBL" id="SUH06281.1"/>
    </source>
</evidence>
<reference evidence="1 2" key="1">
    <citation type="submission" date="2018-06" db="EMBL/GenBank/DDBJ databases">
        <authorList>
            <consortium name="Pathogen Informatics"/>
            <person name="Doyle S."/>
        </authorList>
    </citation>
    <scope>NUCLEOTIDE SEQUENCE [LARGE SCALE GENOMIC DNA]</scope>
    <source>
        <strain evidence="1 2">NCTC8256</strain>
    </source>
</reference>
<evidence type="ECO:0000313" key="2">
    <source>
        <dbReference type="Proteomes" id="UP000254346"/>
    </source>
</evidence>